<dbReference type="InterPro" id="IPR050343">
    <property type="entry name" value="RsuA_PseudoU_synthase"/>
</dbReference>
<dbReference type="InterPro" id="IPR020094">
    <property type="entry name" value="TruA/RsuA/RluB/E/F_N"/>
</dbReference>
<dbReference type="Gene3D" id="3.30.70.1560">
    <property type="entry name" value="Alpha-L RNA-binding motif"/>
    <property type="match status" value="1"/>
</dbReference>
<dbReference type="InterPro" id="IPR036986">
    <property type="entry name" value="S4_RNA-bd_sf"/>
</dbReference>
<dbReference type="InterPro" id="IPR002942">
    <property type="entry name" value="S4_RNA-bd"/>
</dbReference>
<keyword evidence="2 4" id="KW-0694">RNA-binding</keyword>
<dbReference type="PANTHER" id="PTHR47683:SF4">
    <property type="entry name" value="PSEUDOURIDINE SYNTHASE"/>
    <property type="match status" value="1"/>
</dbReference>
<evidence type="ECO:0000256" key="2">
    <source>
        <dbReference type="ARBA" id="ARBA00022884"/>
    </source>
</evidence>
<dbReference type="InterPro" id="IPR006145">
    <property type="entry name" value="PsdUridine_synth_RsuA/RluA"/>
</dbReference>
<accession>A0ABN6KFQ4</accession>
<dbReference type="PROSITE" id="PS50889">
    <property type="entry name" value="S4"/>
    <property type="match status" value="1"/>
</dbReference>
<dbReference type="RefSeq" id="WP_109018909.1">
    <property type="nucleotide sequence ID" value="NZ_AP025028.1"/>
</dbReference>
<dbReference type="Gene3D" id="3.30.70.580">
    <property type="entry name" value="Pseudouridine synthase I, catalytic domain, N-terminal subdomain"/>
    <property type="match status" value="1"/>
</dbReference>
<dbReference type="EMBL" id="AP025028">
    <property type="protein sequence ID" value="BDA78483.1"/>
    <property type="molecule type" value="Genomic_DNA"/>
</dbReference>
<gene>
    <name evidence="7" type="primary">rsuA</name>
    <name evidence="7" type="ORF">LPTSP3_g14130</name>
</gene>
<evidence type="ECO:0000256" key="3">
    <source>
        <dbReference type="ARBA" id="ARBA00023235"/>
    </source>
</evidence>
<dbReference type="InterPro" id="IPR018496">
    <property type="entry name" value="PsdUridine_synth_RsuA/RluB_CS"/>
</dbReference>
<dbReference type="CDD" id="cd00165">
    <property type="entry name" value="S4"/>
    <property type="match status" value="1"/>
</dbReference>
<keyword evidence="8" id="KW-1185">Reference proteome</keyword>
<dbReference type="Gene3D" id="3.10.290.10">
    <property type="entry name" value="RNA-binding S4 domain"/>
    <property type="match status" value="1"/>
</dbReference>
<evidence type="ECO:0000259" key="6">
    <source>
        <dbReference type="SMART" id="SM00363"/>
    </source>
</evidence>
<evidence type="ECO:0000256" key="4">
    <source>
        <dbReference type="PROSITE-ProRule" id="PRU00182"/>
    </source>
</evidence>
<evidence type="ECO:0000313" key="7">
    <source>
        <dbReference type="EMBL" id="BDA78483.1"/>
    </source>
</evidence>
<organism evidence="7 8">
    <name type="scientific">Leptospira kobayashii</name>
    <dbReference type="NCBI Taxonomy" id="1917830"/>
    <lineage>
        <taxon>Bacteria</taxon>
        <taxon>Pseudomonadati</taxon>
        <taxon>Spirochaetota</taxon>
        <taxon>Spirochaetia</taxon>
        <taxon>Leptospirales</taxon>
        <taxon>Leptospiraceae</taxon>
        <taxon>Leptospira</taxon>
    </lineage>
</organism>
<proteinExistence type="inferred from homology"/>
<dbReference type="PROSITE" id="PS01149">
    <property type="entry name" value="PSI_RSU"/>
    <property type="match status" value="1"/>
</dbReference>
<protein>
    <recommendedName>
        <fullName evidence="5">Pseudouridine synthase</fullName>
        <ecNumber evidence="5">5.4.99.-</ecNumber>
    </recommendedName>
</protein>
<reference evidence="7 8" key="1">
    <citation type="submission" date="2021-08" db="EMBL/GenBank/DDBJ databases">
        <title>Complete genome sequence of Leptospira kobayashii strain E30.</title>
        <authorList>
            <person name="Nakao R."/>
            <person name="Nakamura S."/>
            <person name="Masuzawa T."/>
            <person name="Koizumi N."/>
        </authorList>
    </citation>
    <scope>NUCLEOTIDE SEQUENCE [LARGE SCALE GENOMIC DNA]</scope>
    <source>
        <strain evidence="7 8">E30</strain>
    </source>
</reference>
<name>A0ABN6KFQ4_9LEPT</name>
<dbReference type="EC" id="5.4.99.-" evidence="5"/>
<dbReference type="SMART" id="SM00363">
    <property type="entry name" value="S4"/>
    <property type="match status" value="1"/>
</dbReference>
<dbReference type="Proteomes" id="UP000245263">
    <property type="component" value="Chromosome 1"/>
</dbReference>
<dbReference type="PANTHER" id="PTHR47683">
    <property type="entry name" value="PSEUDOURIDINE SYNTHASE FAMILY PROTEIN-RELATED"/>
    <property type="match status" value="1"/>
</dbReference>
<dbReference type="Pfam" id="PF01479">
    <property type="entry name" value="S4"/>
    <property type="match status" value="1"/>
</dbReference>
<dbReference type="NCBIfam" id="TIGR00093">
    <property type="entry name" value="pseudouridine synthase"/>
    <property type="match status" value="1"/>
</dbReference>
<dbReference type="Pfam" id="PF00849">
    <property type="entry name" value="PseudoU_synth_2"/>
    <property type="match status" value="1"/>
</dbReference>
<evidence type="ECO:0000256" key="5">
    <source>
        <dbReference type="RuleBase" id="RU003887"/>
    </source>
</evidence>
<evidence type="ECO:0000313" key="8">
    <source>
        <dbReference type="Proteomes" id="UP000245263"/>
    </source>
</evidence>
<dbReference type="InterPro" id="IPR042092">
    <property type="entry name" value="PsdUridine_s_RsuA/RluB/E/F_cat"/>
</dbReference>
<comment type="similarity">
    <text evidence="1 5">Belongs to the pseudouridine synthase RsuA family.</text>
</comment>
<feature type="domain" description="RNA-binding S4" evidence="6">
    <location>
        <begin position="1"/>
        <end position="62"/>
    </location>
</feature>
<evidence type="ECO:0000256" key="1">
    <source>
        <dbReference type="ARBA" id="ARBA00008348"/>
    </source>
</evidence>
<dbReference type="InterPro" id="IPR000748">
    <property type="entry name" value="PsdUridine_synth_RsuA/RluB/E/F"/>
</dbReference>
<keyword evidence="3 5" id="KW-0413">Isomerase</keyword>
<dbReference type="SUPFAM" id="SSF55120">
    <property type="entry name" value="Pseudouridine synthase"/>
    <property type="match status" value="1"/>
</dbReference>
<dbReference type="InterPro" id="IPR020103">
    <property type="entry name" value="PsdUridine_synth_cat_dom_sf"/>
</dbReference>
<dbReference type="SUPFAM" id="SSF55174">
    <property type="entry name" value="Alpha-L RNA-binding motif"/>
    <property type="match status" value="1"/>
</dbReference>
<sequence length="243" mass="27852">MRINQFLARSGVGARRKVEEIILAGRVKVNGKTLTDLSYRVDLEKDQVLVDGKTVRIDEEGDLPKIIAFNKPVGFLSSHEDKFHEKTIFDLLPKEFHKYNYAGRLDLDSRGLLILSSDGDFIQRVTHPSNKIEKEYIVTLQKKVDWKRIAEELRLGVREGGETLRAFQVTAAGLEMDKDPDNTNHLRVILKEGKKRQIRRMFHAKDLSVIDLFRVRVGGLSLEKKKLEEGKFISVTEKEILGK</sequence>